<proteinExistence type="predicted"/>
<keyword evidence="1" id="KW-0812">Transmembrane</keyword>
<feature type="transmembrane region" description="Helical" evidence="1">
    <location>
        <begin position="148"/>
        <end position="166"/>
    </location>
</feature>
<feature type="transmembrane region" description="Helical" evidence="1">
    <location>
        <begin position="106"/>
        <end position="128"/>
    </location>
</feature>
<gene>
    <name evidence="3" type="ORF">FC56_GL001539</name>
</gene>
<dbReference type="CDD" id="cd06259">
    <property type="entry name" value="YdcF-like"/>
    <property type="match status" value="1"/>
</dbReference>
<keyword evidence="1" id="KW-0472">Membrane</keyword>
<comment type="caution">
    <text evidence="3">The sequence shown here is derived from an EMBL/GenBank/DDBJ whole genome shotgun (WGS) entry which is preliminary data.</text>
</comment>
<feature type="transmembrane region" description="Helical" evidence="1">
    <location>
        <begin position="41"/>
        <end position="59"/>
    </location>
</feature>
<reference evidence="3 4" key="1">
    <citation type="journal article" date="2015" name="Genome Announc.">
        <title>Expanding the biotechnology potential of lactobacilli through comparative genomics of 213 strains and associated genera.</title>
        <authorList>
            <person name="Sun Z."/>
            <person name="Harris H.M."/>
            <person name="McCann A."/>
            <person name="Guo C."/>
            <person name="Argimon S."/>
            <person name="Zhang W."/>
            <person name="Yang X."/>
            <person name="Jeffery I.B."/>
            <person name="Cooney J.C."/>
            <person name="Kagawa T.F."/>
            <person name="Liu W."/>
            <person name="Song Y."/>
            <person name="Salvetti E."/>
            <person name="Wrobel A."/>
            <person name="Rasinkangas P."/>
            <person name="Parkhill J."/>
            <person name="Rea M.C."/>
            <person name="O'Sullivan O."/>
            <person name="Ritari J."/>
            <person name="Douillard F.P."/>
            <person name="Paul Ross R."/>
            <person name="Yang R."/>
            <person name="Briner A.E."/>
            <person name="Felis G.E."/>
            <person name="de Vos W.M."/>
            <person name="Barrangou R."/>
            <person name="Klaenhammer T.R."/>
            <person name="Caufield P.W."/>
            <person name="Cui Y."/>
            <person name="Zhang H."/>
            <person name="O'Toole P.W."/>
        </authorList>
    </citation>
    <scope>NUCLEOTIDE SEQUENCE [LARGE SCALE GENOMIC DNA]</scope>
    <source>
        <strain evidence="3 4">DSM 24302</strain>
    </source>
</reference>
<name>A0A0R2CY27_9LACO</name>
<dbReference type="STRING" id="1423802.FC56_GL001539"/>
<feature type="transmembrane region" description="Helical" evidence="1">
    <location>
        <begin position="12"/>
        <end position="29"/>
    </location>
</feature>
<dbReference type="Proteomes" id="UP000051256">
    <property type="component" value="Unassembled WGS sequence"/>
</dbReference>
<dbReference type="Pfam" id="PF02698">
    <property type="entry name" value="DUF218"/>
    <property type="match status" value="1"/>
</dbReference>
<evidence type="ECO:0000256" key="1">
    <source>
        <dbReference type="SAM" id="Phobius"/>
    </source>
</evidence>
<dbReference type="InterPro" id="IPR014729">
    <property type="entry name" value="Rossmann-like_a/b/a_fold"/>
</dbReference>
<dbReference type="RefSeq" id="WP_056977854.1">
    <property type="nucleotide sequence ID" value="NZ_AYZR01000004.1"/>
</dbReference>
<evidence type="ECO:0000259" key="2">
    <source>
        <dbReference type="Pfam" id="PF02698"/>
    </source>
</evidence>
<dbReference type="PATRIC" id="fig|1423802.4.peg.1560"/>
<protein>
    <submittedName>
        <fullName evidence="3">Integral membrane protein</fullName>
    </submittedName>
</protein>
<dbReference type="InterPro" id="IPR003848">
    <property type="entry name" value="DUF218"/>
</dbReference>
<feature type="transmembrane region" description="Helical" evidence="1">
    <location>
        <begin position="71"/>
        <end position="94"/>
    </location>
</feature>
<keyword evidence="1" id="KW-1133">Transmembrane helix</keyword>
<organism evidence="3 4">
    <name type="scientific">Lentilactobacillus senioris DSM 24302 = JCM 17472</name>
    <dbReference type="NCBI Taxonomy" id="1423802"/>
    <lineage>
        <taxon>Bacteria</taxon>
        <taxon>Bacillati</taxon>
        <taxon>Bacillota</taxon>
        <taxon>Bacilli</taxon>
        <taxon>Lactobacillales</taxon>
        <taxon>Lactobacillaceae</taxon>
        <taxon>Lentilactobacillus</taxon>
    </lineage>
</organism>
<dbReference type="GO" id="GO:0043164">
    <property type="term" value="P:Gram-negative-bacterium-type cell wall biogenesis"/>
    <property type="evidence" value="ECO:0007669"/>
    <property type="project" value="TreeGrafter"/>
</dbReference>
<dbReference type="GO" id="GO:0005886">
    <property type="term" value="C:plasma membrane"/>
    <property type="evidence" value="ECO:0007669"/>
    <property type="project" value="TreeGrafter"/>
</dbReference>
<accession>A0A0R2CY27</accession>
<evidence type="ECO:0000313" key="4">
    <source>
        <dbReference type="Proteomes" id="UP000051256"/>
    </source>
</evidence>
<feature type="domain" description="DUF218" evidence="2">
    <location>
        <begin position="176"/>
        <end position="324"/>
    </location>
</feature>
<dbReference type="PANTHER" id="PTHR30336">
    <property type="entry name" value="INNER MEMBRANE PROTEIN, PROBABLE PERMEASE"/>
    <property type="match status" value="1"/>
</dbReference>
<dbReference type="PANTHER" id="PTHR30336:SF18">
    <property type="entry name" value="MEMBRANE PROTEIN"/>
    <property type="match status" value="1"/>
</dbReference>
<keyword evidence="4" id="KW-1185">Reference proteome</keyword>
<feature type="transmembrane region" description="Helical" evidence="1">
    <location>
        <begin position="333"/>
        <end position="351"/>
    </location>
</feature>
<dbReference type="Gene3D" id="3.40.50.620">
    <property type="entry name" value="HUPs"/>
    <property type="match status" value="1"/>
</dbReference>
<sequence>MHNNVYSISPAVYWLWIIPVACFAIFALRYRHNKVKLVDGVWFNLFFFSFLICLGFSIIGTQNALLINTAMYIALAIIVIIILTFMLQAFFFIWNGIIMWRRESHTLANTLTLIIGIVLLLEPIVIRLLQPFLPKVINVFFTNLGDSVLFYIFVWAYNFLTVSLLYQFNRPKPDQDYIIVLGAGLMNGDQVTPLLAARINRGLAFYQQQLAQTGKKAILIFSGGQGPGETTSEGQAMLQYALQQGLPAEQGIAETKSANTYENMRNSKEIIEQRPGTHNTIFVSNNYHTYRAARMARQVGLNADGIGAKTSLFFIPAALIREYVAIFLKYKKWHIFFFILALLSASAAAYFSTR</sequence>
<dbReference type="EMBL" id="AYZR01000004">
    <property type="protein sequence ID" value="KRM94580.1"/>
    <property type="molecule type" value="Genomic_DNA"/>
</dbReference>
<dbReference type="AlphaFoldDB" id="A0A0R2CY27"/>
<dbReference type="GO" id="GO:0000270">
    <property type="term" value="P:peptidoglycan metabolic process"/>
    <property type="evidence" value="ECO:0007669"/>
    <property type="project" value="TreeGrafter"/>
</dbReference>
<dbReference type="InterPro" id="IPR051599">
    <property type="entry name" value="Cell_Envelope_Assoc"/>
</dbReference>
<evidence type="ECO:0000313" key="3">
    <source>
        <dbReference type="EMBL" id="KRM94580.1"/>
    </source>
</evidence>